<evidence type="ECO:0000313" key="3">
    <source>
        <dbReference type="WBParaSite" id="GPUH_0002452901-mRNA-1"/>
    </source>
</evidence>
<dbReference type="Proteomes" id="UP000271098">
    <property type="component" value="Unassembled WGS sequence"/>
</dbReference>
<dbReference type="EMBL" id="UYRT01101341">
    <property type="protein sequence ID" value="VDN42918.1"/>
    <property type="molecule type" value="Genomic_DNA"/>
</dbReference>
<accession>A0A183EU58</accession>
<gene>
    <name evidence="1" type="ORF">GPUH_LOCUS24499</name>
</gene>
<reference evidence="3" key="1">
    <citation type="submission" date="2016-06" db="UniProtKB">
        <authorList>
            <consortium name="WormBaseParasite"/>
        </authorList>
    </citation>
    <scope>IDENTIFICATION</scope>
</reference>
<keyword evidence="2" id="KW-1185">Reference proteome</keyword>
<dbReference type="WBParaSite" id="GPUH_0002452901-mRNA-1">
    <property type="protein sequence ID" value="GPUH_0002452901-mRNA-1"/>
    <property type="gene ID" value="GPUH_0002452901"/>
</dbReference>
<organism evidence="3">
    <name type="scientific">Gongylonema pulchrum</name>
    <dbReference type="NCBI Taxonomy" id="637853"/>
    <lineage>
        <taxon>Eukaryota</taxon>
        <taxon>Metazoa</taxon>
        <taxon>Ecdysozoa</taxon>
        <taxon>Nematoda</taxon>
        <taxon>Chromadorea</taxon>
        <taxon>Rhabditida</taxon>
        <taxon>Spirurina</taxon>
        <taxon>Spiruromorpha</taxon>
        <taxon>Spiruroidea</taxon>
        <taxon>Gongylonematidae</taxon>
        <taxon>Gongylonema</taxon>
    </lineage>
</organism>
<evidence type="ECO:0000313" key="1">
    <source>
        <dbReference type="EMBL" id="VDN42918.1"/>
    </source>
</evidence>
<sequence length="74" mass="8436">MFSTELYALLRAVVDEDVVPGKPCAECFYDGCNKHQRNDGQRWPQHSPMFYKHHSDGSEEADVVECVTSRCESV</sequence>
<evidence type="ECO:0000313" key="2">
    <source>
        <dbReference type="Proteomes" id="UP000271098"/>
    </source>
</evidence>
<protein>
    <submittedName>
        <fullName evidence="1 3">Uncharacterized protein</fullName>
    </submittedName>
</protein>
<reference evidence="1 2" key="2">
    <citation type="submission" date="2018-11" db="EMBL/GenBank/DDBJ databases">
        <authorList>
            <consortium name="Pathogen Informatics"/>
        </authorList>
    </citation>
    <scope>NUCLEOTIDE SEQUENCE [LARGE SCALE GENOMIC DNA]</scope>
</reference>
<name>A0A183EU58_9BILA</name>
<dbReference type="AlphaFoldDB" id="A0A183EU58"/>
<proteinExistence type="predicted"/>